<dbReference type="InterPro" id="IPR001747">
    <property type="entry name" value="Vitellogenin_N"/>
</dbReference>
<evidence type="ECO:0000256" key="1">
    <source>
        <dbReference type="ARBA" id="ARBA00004240"/>
    </source>
</evidence>
<keyword evidence="2" id="KW-0813">Transport</keyword>
<dbReference type="PANTHER" id="PTHR13024:SF0">
    <property type="entry name" value="MICROSOMAL TRIACYLGLYCEROL TRANSFER PROTEIN"/>
    <property type="match status" value="1"/>
</dbReference>
<evidence type="ECO:0000259" key="7">
    <source>
        <dbReference type="PROSITE" id="PS51211"/>
    </source>
</evidence>
<keyword evidence="6" id="KW-0472">Membrane</keyword>
<protein>
    <recommendedName>
        <fullName evidence="7">Vitellogenin domain-containing protein</fullName>
    </recommendedName>
</protein>
<keyword evidence="9" id="KW-1185">Reference proteome</keyword>
<keyword evidence="3" id="KW-0732">Signal</keyword>
<dbReference type="SUPFAM" id="SSF56968">
    <property type="entry name" value="Lipovitellin-phosvitin complex, beta-sheet shell regions"/>
    <property type="match status" value="1"/>
</dbReference>
<dbReference type="SMART" id="SM00638">
    <property type="entry name" value="LPD_N"/>
    <property type="match status" value="1"/>
</dbReference>
<evidence type="ECO:0000313" key="9">
    <source>
        <dbReference type="Proteomes" id="UP001153636"/>
    </source>
</evidence>
<proteinExistence type="predicted"/>
<feature type="domain" description="Vitellogenin" evidence="7">
    <location>
        <begin position="41"/>
        <end position="667"/>
    </location>
</feature>
<evidence type="ECO:0000256" key="2">
    <source>
        <dbReference type="ARBA" id="ARBA00022448"/>
    </source>
</evidence>
<keyword evidence="6" id="KW-0812">Transmembrane</keyword>
<dbReference type="GO" id="GO:0016323">
    <property type="term" value="C:basolateral plasma membrane"/>
    <property type="evidence" value="ECO:0007669"/>
    <property type="project" value="TreeGrafter"/>
</dbReference>
<accession>A0A9P0D1N7</accession>
<organism evidence="8 9">
    <name type="scientific">Psylliodes chrysocephalus</name>
    <dbReference type="NCBI Taxonomy" id="3402493"/>
    <lineage>
        <taxon>Eukaryota</taxon>
        <taxon>Metazoa</taxon>
        <taxon>Ecdysozoa</taxon>
        <taxon>Arthropoda</taxon>
        <taxon>Hexapoda</taxon>
        <taxon>Insecta</taxon>
        <taxon>Pterygota</taxon>
        <taxon>Neoptera</taxon>
        <taxon>Endopterygota</taxon>
        <taxon>Coleoptera</taxon>
        <taxon>Polyphaga</taxon>
        <taxon>Cucujiformia</taxon>
        <taxon>Chrysomeloidea</taxon>
        <taxon>Chrysomelidae</taxon>
        <taxon>Galerucinae</taxon>
        <taxon>Alticini</taxon>
        <taxon>Psylliodes</taxon>
    </lineage>
</organism>
<dbReference type="Gene3D" id="1.25.10.20">
    <property type="entry name" value="Vitellinogen, superhelical"/>
    <property type="match status" value="1"/>
</dbReference>
<reference evidence="8" key="1">
    <citation type="submission" date="2022-01" db="EMBL/GenBank/DDBJ databases">
        <authorList>
            <person name="King R."/>
        </authorList>
    </citation>
    <scope>NUCLEOTIDE SEQUENCE</scope>
</reference>
<dbReference type="OrthoDB" id="5865932at2759"/>
<dbReference type="Pfam" id="PF01347">
    <property type="entry name" value="Vitellogenin_N"/>
    <property type="match status" value="1"/>
</dbReference>
<dbReference type="PROSITE" id="PS51211">
    <property type="entry name" value="VITELLOGENIN"/>
    <property type="match status" value="1"/>
</dbReference>
<dbReference type="AlphaFoldDB" id="A0A9P0D1N7"/>
<dbReference type="Gene3D" id="2.30.230.10">
    <property type="entry name" value="Lipovitellin, beta-sheet shell regions, chain A"/>
    <property type="match status" value="1"/>
</dbReference>
<feature type="transmembrane region" description="Helical" evidence="6">
    <location>
        <begin position="12"/>
        <end position="31"/>
    </location>
</feature>
<evidence type="ECO:0000256" key="6">
    <source>
        <dbReference type="SAM" id="Phobius"/>
    </source>
</evidence>
<dbReference type="InterPro" id="IPR011030">
    <property type="entry name" value="Lipovitellin_superhlx_dom"/>
</dbReference>
<dbReference type="SUPFAM" id="SSF48431">
    <property type="entry name" value="Lipovitellin-phosvitin complex, superhelical domain"/>
    <property type="match status" value="1"/>
</dbReference>
<dbReference type="PANTHER" id="PTHR13024">
    <property type="entry name" value="MICROSOMAL TRIGLYCERIDE TRANSFER PROTEIN, LARGE SUBUNIT"/>
    <property type="match status" value="1"/>
</dbReference>
<dbReference type="Pfam" id="PF19444">
    <property type="entry name" value="MTP_lip_bd"/>
    <property type="match status" value="1"/>
</dbReference>
<dbReference type="Proteomes" id="UP001153636">
    <property type="component" value="Chromosome 3"/>
</dbReference>
<evidence type="ECO:0000256" key="5">
    <source>
        <dbReference type="PROSITE-ProRule" id="PRU00557"/>
    </source>
</evidence>
<dbReference type="GO" id="GO:0042157">
    <property type="term" value="P:lipoprotein metabolic process"/>
    <property type="evidence" value="ECO:0007669"/>
    <property type="project" value="TreeGrafter"/>
</dbReference>
<dbReference type="InterPro" id="IPR039988">
    <property type="entry name" value="MTTP"/>
</dbReference>
<dbReference type="InterPro" id="IPR015819">
    <property type="entry name" value="Lipid_transp_b-sht_shell"/>
</dbReference>
<dbReference type="GO" id="GO:0005548">
    <property type="term" value="F:phospholipid transporter activity"/>
    <property type="evidence" value="ECO:0007669"/>
    <property type="project" value="InterPro"/>
</dbReference>
<comment type="subcellular location">
    <subcellularLocation>
        <location evidence="1">Endoplasmic reticulum</location>
    </subcellularLocation>
</comment>
<dbReference type="GO" id="GO:0005794">
    <property type="term" value="C:Golgi apparatus"/>
    <property type="evidence" value="ECO:0007669"/>
    <property type="project" value="TreeGrafter"/>
</dbReference>
<evidence type="ECO:0000256" key="3">
    <source>
        <dbReference type="ARBA" id="ARBA00022729"/>
    </source>
</evidence>
<dbReference type="InterPro" id="IPR015816">
    <property type="entry name" value="Vitellinogen_b-sht_N"/>
</dbReference>
<dbReference type="GO" id="GO:0008289">
    <property type="term" value="F:lipid binding"/>
    <property type="evidence" value="ECO:0007669"/>
    <property type="project" value="InterPro"/>
</dbReference>
<keyword evidence="6" id="KW-1133">Transmembrane helix</keyword>
<name>A0A9P0D1N7_9CUCU</name>
<dbReference type="EMBL" id="OV651815">
    <property type="protein sequence ID" value="CAH1108236.1"/>
    <property type="molecule type" value="Genomic_DNA"/>
</dbReference>
<dbReference type="InterPro" id="IPR045811">
    <property type="entry name" value="MTP_lip-bd"/>
</dbReference>
<gene>
    <name evidence="8" type="ORF">PSYICH_LOCUS9674</name>
</gene>
<sequence length="897" mass="101105">MFRCINSYSILYILFALSIGMCYGFVLLSSASGDFSDVNIFENGQSLRYKLQSTILLNERNLSAKNVGFFIDGEVTIDSIWTHGDQKLLKIEIKSPKLHIRSRKAPSPDGFIPHSSKLDNIENNPFFIVWNKGIIENTFIAKNEPVSLKNIKKGISSLFQFQLLDGETTETDSSGKCSVTYTSSSPSTFTKTKNQCASGDFDYINNPNHILGVKIDSTRTVDYELASNPFIIKSIILKESHSVFLTAREEMGNHIEAQETLTFIDSKKANTVEGTDLEKAIENISNKLGVKFNRETLLTEIEPIQTEDEISFSKKVERMRSQLKIEHMGSTKQAKVFTELVNSARNAPKEDILKTLTTKKNKPILTQLYDILGYVGTLDSHTTVMKNLHFDKEEQIDFSERYLWALSFSSNPNLDVIKDLHNKFNKINSIPEKVKETLILTLASMTYRLSKTAQAKYNIHRDVEETIINNLDYAKNEDKYKFFRALRNLKSESTVPVLLEYIKKGTQKEGVLAWRAIKDLDSSSTNKDILTAAEKTFFQLDRRHDTSSRTIAADIILQSSLNNELLTKLLNFLTSNDPAYEIKQYLFQRIKMLAESDLTVKNNVEQIIKSNKHLNNYSGTNPRGLSISLTRRFLNHPSSNGSLVTVQEMKSGVIKRGTIDVVIEKEEFSNELFSLGIFSGGLHTFMSSDNGGNEEADEETATAGIELTVLGTQIRPFVFFSGQGELMGHVWSGTASERTPAYQVLALLHDHLEYIRLGSGFITNINIKGATSMDLSGQIEISLWNRNAESLVQKAAGIVVTGSSTIDTMFVKSLVEFSSSIEPKLNLHSDIDFSSNLHLCMRLTQPDAVFRHNIYKVERIPGSKHKMRISKYQKYIVPGTTYNINKKNNQMCNAIFS</sequence>
<evidence type="ECO:0000256" key="4">
    <source>
        <dbReference type="ARBA" id="ARBA00022824"/>
    </source>
</evidence>
<comment type="caution">
    <text evidence="5">Lacks conserved residue(s) required for the propagation of feature annotation.</text>
</comment>
<dbReference type="GO" id="GO:0005783">
    <property type="term" value="C:endoplasmic reticulum"/>
    <property type="evidence" value="ECO:0007669"/>
    <property type="project" value="UniProtKB-SubCell"/>
</dbReference>
<evidence type="ECO:0000313" key="8">
    <source>
        <dbReference type="EMBL" id="CAH1108236.1"/>
    </source>
</evidence>
<keyword evidence="4" id="KW-0256">Endoplasmic reticulum</keyword>